<protein>
    <submittedName>
        <fullName evidence="1">Uncharacterized protein</fullName>
    </submittedName>
</protein>
<dbReference type="Proteomes" id="UP000269883">
    <property type="component" value="Chromosome"/>
</dbReference>
<gene>
    <name evidence="1" type="ORF">DFE_0554</name>
</gene>
<organism evidence="1 2">
    <name type="scientific">Desulfovibrio ferrophilus</name>
    <dbReference type="NCBI Taxonomy" id="241368"/>
    <lineage>
        <taxon>Bacteria</taxon>
        <taxon>Pseudomonadati</taxon>
        <taxon>Thermodesulfobacteriota</taxon>
        <taxon>Desulfovibrionia</taxon>
        <taxon>Desulfovibrionales</taxon>
        <taxon>Desulfovibrionaceae</taxon>
        <taxon>Desulfovibrio</taxon>
    </lineage>
</organism>
<evidence type="ECO:0000313" key="2">
    <source>
        <dbReference type="Proteomes" id="UP000269883"/>
    </source>
</evidence>
<sequence length="51" mass="5422">MQNSTIAGLSVEAALAVPLPPPLKHAKTSIAKRMVNLGLQILATFKNRSHS</sequence>
<accession>A0A2Z6AVN7</accession>
<dbReference type="AlphaFoldDB" id="A0A2Z6AVN7"/>
<reference evidence="1 2" key="1">
    <citation type="journal article" date="2018" name="Sci. Adv.">
        <title>Multi-heme cytochromes provide a pathway for survival in energy-limited environments.</title>
        <authorList>
            <person name="Deng X."/>
            <person name="Dohmae N."/>
            <person name="Nealson K.H."/>
            <person name="Hashimoto K."/>
            <person name="Okamoto A."/>
        </authorList>
    </citation>
    <scope>NUCLEOTIDE SEQUENCE [LARGE SCALE GENOMIC DNA]</scope>
    <source>
        <strain evidence="1 2">IS5</strain>
    </source>
</reference>
<keyword evidence="2" id="KW-1185">Reference proteome</keyword>
<dbReference type="EMBL" id="AP017378">
    <property type="protein sequence ID" value="BBD07280.1"/>
    <property type="molecule type" value="Genomic_DNA"/>
</dbReference>
<proteinExistence type="predicted"/>
<evidence type="ECO:0000313" key="1">
    <source>
        <dbReference type="EMBL" id="BBD07280.1"/>
    </source>
</evidence>
<name>A0A2Z6AVN7_9BACT</name>
<dbReference type="KEGG" id="dfl:DFE_0554"/>
<dbReference type="RefSeq" id="WP_172961608.1">
    <property type="nucleotide sequence ID" value="NZ_AP017378.1"/>
</dbReference>